<feature type="compositionally biased region" description="Pro residues" evidence="1">
    <location>
        <begin position="1"/>
        <end position="11"/>
    </location>
</feature>
<accession>A0A0W0FPC1</accession>
<protein>
    <submittedName>
        <fullName evidence="2">Uncharacterized protein</fullName>
    </submittedName>
</protein>
<feature type="region of interest" description="Disordered" evidence="1">
    <location>
        <begin position="100"/>
        <end position="131"/>
    </location>
</feature>
<evidence type="ECO:0000313" key="3">
    <source>
        <dbReference type="Proteomes" id="UP000054988"/>
    </source>
</evidence>
<dbReference type="AlphaFoldDB" id="A0A0W0FPC1"/>
<evidence type="ECO:0000256" key="1">
    <source>
        <dbReference type="SAM" id="MobiDB-lite"/>
    </source>
</evidence>
<dbReference type="Proteomes" id="UP000054988">
    <property type="component" value="Unassembled WGS sequence"/>
</dbReference>
<feature type="compositionally biased region" description="Polar residues" evidence="1">
    <location>
        <begin position="39"/>
        <end position="48"/>
    </location>
</feature>
<dbReference type="EMBL" id="LATX01001783">
    <property type="protein sequence ID" value="KTB38082.1"/>
    <property type="molecule type" value="Genomic_DNA"/>
</dbReference>
<organism evidence="2 3">
    <name type="scientific">Moniliophthora roreri</name>
    <name type="common">Frosty pod rot fungus</name>
    <name type="synonym">Monilia roreri</name>
    <dbReference type="NCBI Taxonomy" id="221103"/>
    <lineage>
        <taxon>Eukaryota</taxon>
        <taxon>Fungi</taxon>
        <taxon>Dikarya</taxon>
        <taxon>Basidiomycota</taxon>
        <taxon>Agaricomycotina</taxon>
        <taxon>Agaricomycetes</taxon>
        <taxon>Agaricomycetidae</taxon>
        <taxon>Agaricales</taxon>
        <taxon>Marasmiineae</taxon>
        <taxon>Marasmiaceae</taxon>
        <taxon>Moniliophthora</taxon>
    </lineage>
</organism>
<name>A0A0W0FPC1_MONRR</name>
<feature type="region of interest" description="Disordered" evidence="1">
    <location>
        <begin position="1"/>
        <end position="68"/>
    </location>
</feature>
<reference evidence="2 3" key="1">
    <citation type="submission" date="2015-12" db="EMBL/GenBank/DDBJ databases">
        <title>Draft genome sequence of Moniliophthora roreri, the causal agent of frosty pod rot of cacao.</title>
        <authorList>
            <person name="Aime M.C."/>
            <person name="Diaz-Valderrama J.R."/>
            <person name="Kijpornyongpan T."/>
            <person name="Phillips-Mora W."/>
        </authorList>
    </citation>
    <scope>NUCLEOTIDE SEQUENCE [LARGE SCALE GENOMIC DNA]</scope>
    <source>
        <strain evidence="2 3">MCA 2952</strain>
    </source>
</reference>
<proteinExistence type="predicted"/>
<feature type="compositionally biased region" description="Polar residues" evidence="1">
    <location>
        <begin position="112"/>
        <end position="122"/>
    </location>
</feature>
<gene>
    <name evidence="2" type="ORF">WG66_9338</name>
</gene>
<feature type="compositionally biased region" description="Polar residues" evidence="1">
    <location>
        <begin position="21"/>
        <end position="32"/>
    </location>
</feature>
<evidence type="ECO:0000313" key="2">
    <source>
        <dbReference type="EMBL" id="KTB38082.1"/>
    </source>
</evidence>
<sequence>MPQITLPPPPFRALGLPEISGTRQALPQSGSISPFGHAGSTSASTDQRVSPPGPSIPDRRYPAPFIPQYHSSRDMPVILYPERHPPQPILHRFVAPMNAQPAVPQNYPPPSIQRSHTSNTTPRLEGAVEQR</sequence>
<comment type="caution">
    <text evidence="2">The sequence shown here is derived from an EMBL/GenBank/DDBJ whole genome shotgun (WGS) entry which is preliminary data.</text>
</comment>